<feature type="non-terminal residue" evidence="2">
    <location>
        <position position="1"/>
    </location>
</feature>
<evidence type="ECO:0000256" key="1">
    <source>
        <dbReference type="SAM" id="MobiDB-lite"/>
    </source>
</evidence>
<reference evidence="2 3" key="1">
    <citation type="journal article" date="2012" name="Genome Biol.">
        <title>Genome and low-iron response of an oceanic diatom adapted to chronic iron limitation.</title>
        <authorList>
            <person name="Lommer M."/>
            <person name="Specht M."/>
            <person name="Roy A.S."/>
            <person name="Kraemer L."/>
            <person name="Andreson R."/>
            <person name="Gutowska M.A."/>
            <person name="Wolf J."/>
            <person name="Bergner S.V."/>
            <person name="Schilhabel M.B."/>
            <person name="Klostermeier U.C."/>
            <person name="Beiko R.G."/>
            <person name="Rosenstiel P."/>
            <person name="Hippler M."/>
            <person name="Laroche J."/>
        </authorList>
    </citation>
    <scope>NUCLEOTIDE SEQUENCE [LARGE SCALE GENOMIC DNA]</scope>
    <source>
        <strain evidence="2 3">CCMP1005</strain>
    </source>
</reference>
<protein>
    <submittedName>
        <fullName evidence="2">Uncharacterized protein</fullName>
    </submittedName>
</protein>
<dbReference type="EMBL" id="AGNL01033844">
    <property type="protein sequence ID" value="EJK55522.1"/>
    <property type="molecule type" value="Genomic_DNA"/>
</dbReference>
<feature type="compositionally biased region" description="Basic residues" evidence="1">
    <location>
        <begin position="44"/>
        <end position="55"/>
    </location>
</feature>
<gene>
    <name evidence="2" type="ORF">THAOC_24743</name>
</gene>
<comment type="caution">
    <text evidence="2">The sequence shown here is derived from an EMBL/GenBank/DDBJ whole genome shotgun (WGS) entry which is preliminary data.</text>
</comment>
<evidence type="ECO:0000313" key="2">
    <source>
        <dbReference type="EMBL" id="EJK55522.1"/>
    </source>
</evidence>
<dbReference type="Proteomes" id="UP000266841">
    <property type="component" value="Unassembled WGS sequence"/>
</dbReference>
<feature type="region of interest" description="Disordered" evidence="1">
    <location>
        <begin position="29"/>
        <end position="55"/>
    </location>
</feature>
<accession>K0S9S8</accession>
<proteinExistence type="predicted"/>
<organism evidence="2 3">
    <name type="scientific">Thalassiosira oceanica</name>
    <name type="common">Marine diatom</name>
    <dbReference type="NCBI Taxonomy" id="159749"/>
    <lineage>
        <taxon>Eukaryota</taxon>
        <taxon>Sar</taxon>
        <taxon>Stramenopiles</taxon>
        <taxon>Ochrophyta</taxon>
        <taxon>Bacillariophyta</taxon>
        <taxon>Coscinodiscophyceae</taxon>
        <taxon>Thalassiosirophycidae</taxon>
        <taxon>Thalassiosirales</taxon>
        <taxon>Thalassiosiraceae</taxon>
        <taxon>Thalassiosira</taxon>
    </lineage>
</organism>
<evidence type="ECO:0000313" key="3">
    <source>
        <dbReference type="Proteomes" id="UP000266841"/>
    </source>
</evidence>
<name>K0S9S8_THAOC</name>
<keyword evidence="3" id="KW-1185">Reference proteome</keyword>
<dbReference type="AlphaFoldDB" id="K0S9S8"/>
<sequence>PNRAGVSCQTYPHLTDRYKRAQYFDDFDAPKTRLPLRQTETPVTHKKTPARRRPS</sequence>